<reference evidence="2" key="1">
    <citation type="submission" date="2021-06" db="EMBL/GenBank/DDBJ databases">
        <title>44 bacteria genomes isolated from Dapeng, Shenzhen.</title>
        <authorList>
            <person name="Zheng W."/>
            <person name="Yu S."/>
            <person name="Huang Y."/>
        </authorList>
    </citation>
    <scope>NUCLEOTIDE SEQUENCE</scope>
    <source>
        <strain evidence="2">DP5N28-2</strain>
    </source>
</reference>
<accession>A0A953L989</accession>
<name>A0A953L989_9BACT</name>
<dbReference type="InterPro" id="IPR043129">
    <property type="entry name" value="ATPase_NBD"/>
</dbReference>
<proteinExistence type="inferred from homology"/>
<keyword evidence="3" id="KW-1185">Reference proteome</keyword>
<dbReference type="InterPro" id="IPR036388">
    <property type="entry name" value="WH-like_DNA-bd_sf"/>
</dbReference>
<comment type="similarity">
    <text evidence="1">Belongs to the ROK (NagC/XylR) family.</text>
</comment>
<evidence type="ECO:0000313" key="2">
    <source>
        <dbReference type="EMBL" id="MBY5957373.1"/>
    </source>
</evidence>
<dbReference type="InterPro" id="IPR000600">
    <property type="entry name" value="ROK"/>
</dbReference>
<gene>
    <name evidence="2" type="ORF">KUV50_04440</name>
</gene>
<dbReference type="AlphaFoldDB" id="A0A953L989"/>
<dbReference type="SUPFAM" id="SSF53067">
    <property type="entry name" value="Actin-like ATPase domain"/>
    <property type="match status" value="1"/>
</dbReference>
<evidence type="ECO:0000256" key="1">
    <source>
        <dbReference type="ARBA" id="ARBA00006479"/>
    </source>
</evidence>
<dbReference type="Gene3D" id="1.10.10.10">
    <property type="entry name" value="Winged helix-like DNA-binding domain superfamily/Winged helix DNA-binding domain"/>
    <property type="match status" value="1"/>
</dbReference>
<sequence>MKMILENKFKIKLIKQLYGREQLPVSDLSKGIRKSIPFTSALVNEMVEEEILEERGLAKSKGGRRPQLYSIKEKIYYTIGVAVNQISTTFSIFDLKGNQVLESKSKNILLSKTGEDLIALGTFVSKCIKDTGIDKSRILGVGIGMPGFVDVKEGINHSFLKSNHSDIVGYLESILELPVFIDNDSSLIGLAELRQGWGRDRENTLVINIGWGVGLGVIVSQKVFRGENGFAGEFSHIPLFENNKVCSCGKRGCLETETSLYVLIEKAKEGLADGVYTILPNQLPDDRTDAVKLIFNAIQQGDSFAVGLLKHLGHNLGRGISTLVHLFNPGLIVLSGLGAIPGKFWLPPVQQGIYEHSIGKLAENTVLKISELGAAAELVGAAALVIERLEEVTPGVVSK</sequence>
<dbReference type="Gene3D" id="3.30.420.40">
    <property type="match status" value="2"/>
</dbReference>
<dbReference type="PANTHER" id="PTHR18964">
    <property type="entry name" value="ROK (REPRESSOR, ORF, KINASE) FAMILY"/>
    <property type="match status" value="1"/>
</dbReference>
<organism evidence="2 3">
    <name type="scientific">Membranihabitans marinus</name>
    <dbReference type="NCBI Taxonomy" id="1227546"/>
    <lineage>
        <taxon>Bacteria</taxon>
        <taxon>Pseudomonadati</taxon>
        <taxon>Bacteroidota</taxon>
        <taxon>Saprospiria</taxon>
        <taxon>Saprospirales</taxon>
        <taxon>Saprospiraceae</taxon>
        <taxon>Membranihabitans</taxon>
    </lineage>
</organism>
<dbReference type="Proteomes" id="UP000753961">
    <property type="component" value="Unassembled WGS sequence"/>
</dbReference>
<dbReference type="Pfam" id="PF00480">
    <property type="entry name" value="ROK"/>
    <property type="match status" value="1"/>
</dbReference>
<comment type="caution">
    <text evidence="2">The sequence shown here is derived from an EMBL/GenBank/DDBJ whole genome shotgun (WGS) entry which is preliminary data.</text>
</comment>
<protein>
    <submittedName>
        <fullName evidence="2">ROK family protein</fullName>
    </submittedName>
</protein>
<evidence type="ECO:0000313" key="3">
    <source>
        <dbReference type="Proteomes" id="UP000753961"/>
    </source>
</evidence>
<dbReference type="EMBL" id="JAHVHU010000004">
    <property type="protein sequence ID" value="MBY5957373.1"/>
    <property type="molecule type" value="Genomic_DNA"/>
</dbReference>
<dbReference type="PANTHER" id="PTHR18964:SF149">
    <property type="entry name" value="BIFUNCTIONAL UDP-N-ACETYLGLUCOSAMINE 2-EPIMERASE_N-ACETYLMANNOSAMINE KINASE"/>
    <property type="match status" value="1"/>
</dbReference>